<evidence type="ECO:0000259" key="4">
    <source>
        <dbReference type="Pfam" id="PF13802"/>
    </source>
</evidence>
<protein>
    <submittedName>
        <fullName evidence="6">Alpha-glucosidase</fullName>
        <ecNumber evidence="6">3.2.1.20</ecNumber>
    </submittedName>
</protein>
<dbReference type="InterPro" id="IPR025887">
    <property type="entry name" value="Glyco_hydro_31_N_dom"/>
</dbReference>
<dbReference type="EMBL" id="CP001807">
    <property type="protein sequence ID" value="ACY49478.1"/>
    <property type="molecule type" value="Genomic_DNA"/>
</dbReference>
<feature type="domain" description="Glycosyl hydrolase family 31 C-terminal" evidence="5">
    <location>
        <begin position="635"/>
        <end position="720"/>
    </location>
</feature>
<proteinExistence type="inferred from homology"/>
<dbReference type="SUPFAM" id="SSF74650">
    <property type="entry name" value="Galactose mutarotase-like"/>
    <property type="match status" value="1"/>
</dbReference>
<dbReference type="InterPro" id="IPR048395">
    <property type="entry name" value="Glyco_hydro_31_C"/>
</dbReference>
<dbReference type="Pfam" id="PF21365">
    <property type="entry name" value="Glyco_hydro_31_3rd"/>
    <property type="match status" value="1"/>
</dbReference>
<dbReference type="PANTHER" id="PTHR43863:SF2">
    <property type="entry name" value="MALTASE-GLUCOAMYLASE"/>
    <property type="match status" value="1"/>
</dbReference>
<feature type="domain" description="Glycoside hydrolase family 31 TIM barrel" evidence="3">
    <location>
        <begin position="324"/>
        <end position="626"/>
    </location>
</feature>
<dbReference type="Gene3D" id="3.20.20.80">
    <property type="entry name" value="Glycosidases"/>
    <property type="match status" value="1"/>
</dbReference>
<evidence type="ECO:0000259" key="3">
    <source>
        <dbReference type="Pfam" id="PF01055"/>
    </source>
</evidence>
<dbReference type="AlphaFoldDB" id="D0MFY9"/>
<evidence type="ECO:0000313" key="7">
    <source>
        <dbReference type="Proteomes" id="UP000002221"/>
    </source>
</evidence>
<dbReference type="Proteomes" id="UP000002221">
    <property type="component" value="Chromosome"/>
</dbReference>
<dbReference type="KEGG" id="rmr:Rmar_2605"/>
<dbReference type="CDD" id="cd06593">
    <property type="entry name" value="GH31_xylosidase_YicI"/>
    <property type="match status" value="1"/>
</dbReference>
<evidence type="ECO:0000259" key="5">
    <source>
        <dbReference type="Pfam" id="PF21365"/>
    </source>
</evidence>
<keyword evidence="7" id="KW-1185">Reference proteome</keyword>
<dbReference type="PANTHER" id="PTHR43863">
    <property type="entry name" value="HYDROLASE, PUTATIVE (AFU_ORTHOLOGUE AFUA_1G03140)-RELATED"/>
    <property type="match status" value="1"/>
</dbReference>
<dbReference type="InterPro" id="IPR017853">
    <property type="entry name" value="GH"/>
</dbReference>
<dbReference type="Pfam" id="PF13802">
    <property type="entry name" value="Gal_mutarotas_2"/>
    <property type="match status" value="1"/>
</dbReference>
<evidence type="ECO:0000313" key="6">
    <source>
        <dbReference type="EMBL" id="ACY49478.1"/>
    </source>
</evidence>
<dbReference type="Gene3D" id="2.60.40.1180">
    <property type="entry name" value="Golgi alpha-mannosidase II"/>
    <property type="match status" value="1"/>
</dbReference>
<dbReference type="STRING" id="518766.Rmar_2605"/>
<sequence length="795" mass="91197">MPVLRRLLICVWLMPGIISHAFGQTMRGDLIDVSEAFQRLDPVYFVPARVEAFDPAAGQGQLRWERYQRQPSLSFNKIDRPLVRASSTEFPATEYDRDPVLPFTIEPVSPRTVRLRFLTRAVAPDDTPSLMLVGPVPRDRSWRVQQTDSLITWTSPAGYQIRLYRDPWRIAFYDPAGRLLTRTMTLDEPATFAFDRVPFCYIRRSEDLSHWTAATFELAYDEKIFGTGESFTRFDKRGQKIIAFLRDGMGVQGRRMYKPIPFFLSSRGYGVFVHTSTPVTFDFGHTFDQFNTIYTGDETLDLFFFFGTPKQILSEYTALTGRSPVPPLWSFGLWMSRITYNSEQQVREVAARLRRYRIPADVIHLDTGWFETDWRNDYQFSTTRFTDPARMIADLKAQGFHISLWQLPYFSSKNRLYSEIVEKGLHVRSENGRWPFEDAVLDFSNPEAVVWYQEKLAGLLRMGVGAIKVDFGEDVPVHGLYASGRTGWYEHNLYPLRYNRAAAEITTQITGEHIIWARSAWAGSQRYPLHWGGDAENTNAAMAATLRGGLSFGLSGFTYWSHDVGGFVSTPSVDLYRRWLAFGVFTSHTRCHGAPPREPWAYGEAFVDDFRRIVEVKYRLMPYIYAQAVRSSAEGHPMMRPLFFEFPDDPTSWLIDDQYFFGEALLVAPLFETGSTGRRVYLPPGTWIDYQTGRVYEGGRWHEIEAGPVPIIVLVRDHTVLPHIALAQSTMEMNWSRLELQVFSTDGAPARGWVALPGEAAHELQVLPGPDGPVLQEDPLEGRVQWHLQLRTPRR</sequence>
<accession>D0MFY9</accession>
<gene>
    <name evidence="6" type="ordered locus">Rmar_2605</name>
</gene>
<dbReference type="GO" id="GO:0030246">
    <property type="term" value="F:carbohydrate binding"/>
    <property type="evidence" value="ECO:0007669"/>
    <property type="project" value="InterPro"/>
</dbReference>
<keyword evidence="2 6" id="KW-0378">Hydrolase</keyword>
<organism evidence="6 7">
    <name type="scientific">Rhodothermus marinus (strain ATCC 43812 / DSM 4252 / R-10)</name>
    <name type="common">Rhodothermus obamensis</name>
    <dbReference type="NCBI Taxonomy" id="518766"/>
    <lineage>
        <taxon>Bacteria</taxon>
        <taxon>Pseudomonadati</taxon>
        <taxon>Rhodothermota</taxon>
        <taxon>Rhodothermia</taxon>
        <taxon>Rhodothermales</taxon>
        <taxon>Rhodothermaceae</taxon>
        <taxon>Rhodothermus</taxon>
    </lineage>
</organism>
<dbReference type="SUPFAM" id="SSF51011">
    <property type="entry name" value="Glycosyl hydrolase domain"/>
    <property type="match status" value="1"/>
</dbReference>
<evidence type="ECO:0000256" key="1">
    <source>
        <dbReference type="ARBA" id="ARBA00007806"/>
    </source>
</evidence>
<dbReference type="InterPro" id="IPR011013">
    <property type="entry name" value="Gal_mutarotase_sf_dom"/>
</dbReference>
<dbReference type="InterPro" id="IPR013780">
    <property type="entry name" value="Glyco_hydro_b"/>
</dbReference>
<dbReference type="OrthoDB" id="176168at2"/>
<dbReference type="CAZy" id="GH31">
    <property type="family name" value="Glycoside Hydrolase Family 31"/>
</dbReference>
<dbReference type="CDD" id="cd14752">
    <property type="entry name" value="GH31_N"/>
    <property type="match status" value="1"/>
</dbReference>
<dbReference type="GO" id="GO:0004558">
    <property type="term" value="F:alpha-1,4-glucosidase activity"/>
    <property type="evidence" value="ECO:0007669"/>
    <property type="project" value="UniProtKB-EC"/>
</dbReference>
<dbReference type="RefSeq" id="WP_012845088.1">
    <property type="nucleotide sequence ID" value="NC_013501.1"/>
</dbReference>
<name>D0MFY9_RHOM4</name>
<dbReference type="InterPro" id="IPR000322">
    <property type="entry name" value="Glyco_hydro_31_TIM"/>
</dbReference>
<dbReference type="Gene3D" id="2.60.40.1760">
    <property type="entry name" value="glycosyl hydrolase (family 31)"/>
    <property type="match status" value="1"/>
</dbReference>
<dbReference type="SUPFAM" id="SSF51445">
    <property type="entry name" value="(Trans)glycosidases"/>
    <property type="match status" value="1"/>
</dbReference>
<dbReference type="EC" id="3.2.1.20" evidence="6"/>
<dbReference type="Pfam" id="PF01055">
    <property type="entry name" value="Glyco_hydro_31_2nd"/>
    <property type="match status" value="1"/>
</dbReference>
<keyword evidence="2 6" id="KW-0326">Glycosidase</keyword>
<dbReference type="HOGENOM" id="CLU_000631_10_2_10"/>
<dbReference type="GO" id="GO:0005975">
    <property type="term" value="P:carbohydrate metabolic process"/>
    <property type="evidence" value="ECO:0007669"/>
    <property type="project" value="InterPro"/>
</dbReference>
<comment type="similarity">
    <text evidence="1 2">Belongs to the glycosyl hydrolase 31 family.</text>
</comment>
<feature type="domain" description="Glycoside hydrolase family 31 N-terminal" evidence="4">
    <location>
        <begin position="102"/>
        <end position="282"/>
    </location>
</feature>
<reference evidence="6 7" key="1">
    <citation type="journal article" date="2009" name="Stand. Genomic Sci.">
        <title>Complete genome sequence of Rhodothermus marinus type strain (R-10).</title>
        <authorList>
            <person name="Nolan M."/>
            <person name="Tindall B.J."/>
            <person name="Pomrenke H."/>
            <person name="Lapidus A."/>
            <person name="Copeland A."/>
            <person name="Glavina Del Rio T."/>
            <person name="Lucas S."/>
            <person name="Chen F."/>
            <person name="Tice H."/>
            <person name="Cheng J.F."/>
            <person name="Saunders E."/>
            <person name="Han C."/>
            <person name="Bruce D."/>
            <person name="Goodwin L."/>
            <person name="Chain P."/>
            <person name="Pitluck S."/>
            <person name="Ovchinikova G."/>
            <person name="Pati A."/>
            <person name="Ivanova N."/>
            <person name="Mavromatis K."/>
            <person name="Chen A."/>
            <person name="Palaniappan K."/>
            <person name="Land M."/>
            <person name="Hauser L."/>
            <person name="Chang Y.J."/>
            <person name="Jeffries C.D."/>
            <person name="Brettin T."/>
            <person name="Goker M."/>
            <person name="Bristow J."/>
            <person name="Eisen J.A."/>
            <person name="Markowitz V."/>
            <person name="Hugenholtz P."/>
            <person name="Kyrpides N.C."/>
            <person name="Klenk H.P."/>
            <person name="Detter J.C."/>
        </authorList>
    </citation>
    <scope>NUCLEOTIDE SEQUENCE [LARGE SCALE GENOMIC DNA]</scope>
    <source>
        <strain evidence="7">ATCC 43812 / DSM 4252 / R-10</strain>
    </source>
</reference>
<dbReference type="InterPro" id="IPR051816">
    <property type="entry name" value="Glycosyl_Hydrolase_31"/>
</dbReference>
<dbReference type="eggNOG" id="COG1501">
    <property type="taxonomic scope" value="Bacteria"/>
</dbReference>
<evidence type="ECO:0000256" key="2">
    <source>
        <dbReference type="RuleBase" id="RU361185"/>
    </source>
</evidence>